<evidence type="ECO:0000313" key="3">
    <source>
        <dbReference type="Proteomes" id="UP000243374"/>
    </source>
</evidence>
<evidence type="ECO:0000256" key="1">
    <source>
        <dbReference type="SAM" id="Coils"/>
    </source>
</evidence>
<accession>A0A662ZAA6</accession>
<dbReference type="OrthoDB" id="7055576at2"/>
<dbReference type="RefSeq" id="WP_074841007.1">
    <property type="nucleotide sequence ID" value="NZ_CP047056.1"/>
</dbReference>
<reference evidence="2 3" key="1">
    <citation type="submission" date="2016-10" db="EMBL/GenBank/DDBJ databases">
        <authorList>
            <person name="Varghese N."/>
            <person name="Submissions S."/>
        </authorList>
    </citation>
    <scope>NUCLEOTIDE SEQUENCE [LARGE SCALE GENOMIC DNA]</scope>
    <source>
        <strain evidence="2 3">22B</strain>
    </source>
</reference>
<dbReference type="AlphaFoldDB" id="A0A662ZAA6"/>
<gene>
    <name evidence="2" type="ORF">SAMN04487865_10378</name>
</gene>
<keyword evidence="1" id="KW-0175">Coiled coil</keyword>
<name>A0A662ZAA6_9GAMM</name>
<proteinExistence type="predicted"/>
<dbReference type="Proteomes" id="UP000243374">
    <property type="component" value="Unassembled WGS sequence"/>
</dbReference>
<organism evidence="2 3">
    <name type="scientific">Succinivibrio dextrinosolvens</name>
    <dbReference type="NCBI Taxonomy" id="83771"/>
    <lineage>
        <taxon>Bacteria</taxon>
        <taxon>Pseudomonadati</taxon>
        <taxon>Pseudomonadota</taxon>
        <taxon>Gammaproteobacteria</taxon>
        <taxon>Aeromonadales</taxon>
        <taxon>Succinivibrionaceae</taxon>
        <taxon>Succinivibrio</taxon>
    </lineage>
</organism>
<evidence type="ECO:0000313" key="2">
    <source>
        <dbReference type="EMBL" id="SFK20439.1"/>
    </source>
</evidence>
<feature type="coiled-coil region" evidence="1">
    <location>
        <begin position="183"/>
        <end position="210"/>
    </location>
</feature>
<protein>
    <submittedName>
        <fullName evidence="2">Uncharacterized protein</fullName>
    </submittedName>
</protein>
<sequence length="455" mass="51155">MVDLTSLNTFKNVNLGNDNAIVNLNQDNKLTSNATFSKANIFRFLRSSSTQANNNLVRTELLKSLGKAFGLEQGIGAGPKGEVTFSKDFMDKLEKILGPSFKREDFGVPAEGGAVKSGKPLTQRRINQIMTQASAYETKDFSIDAYKSKLAVVMKDLGMPDVKGKTKEQLDQMFANNRTARIFADVQKSLDFLENELDELLKNNGKYEYELELTEGAEDEEAQRQKIIEGTTNKFEMKDPATGQYVNYEHSDEQKSNLRDNILWPRLGGETIHVERVFINPQTAESIKPLKNYIASTIKSFVKNSIDSYFESKRQGKIEAFNNHVVNNAGACMEDKGKKFIEFRQRHLEGPVDRALEANLNAVINGNVAKTQKEQIESEITRLVALNPEGEWEDYAAELKKTLVGKYATVIKVKVEGGRREYVEVKQDGKPVERAITAEDIDRIGEELYNDILGL</sequence>
<dbReference type="EMBL" id="FOSF01000037">
    <property type="protein sequence ID" value="SFK20439.1"/>
    <property type="molecule type" value="Genomic_DNA"/>
</dbReference>
<keyword evidence="3" id="KW-1185">Reference proteome</keyword>